<evidence type="ECO:0000256" key="7">
    <source>
        <dbReference type="ARBA" id="ARBA00022695"/>
    </source>
</evidence>
<dbReference type="GO" id="GO:0005524">
    <property type="term" value="F:ATP binding"/>
    <property type="evidence" value="ECO:0007669"/>
    <property type="project" value="UniProtKB-UniRule"/>
</dbReference>
<dbReference type="SUPFAM" id="SSF82114">
    <property type="entry name" value="Riboflavin kinase-like"/>
    <property type="match status" value="1"/>
</dbReference>
<dbReference type="AlphaFoldDB" id="A0A5D0G1G7"/>
<reference evidence="17 18" key="1">
    <citation type="submission" date="2019-08" db="EMBL/GenBank/DDBJ databases">
        <title>Formosa sediminis sp. nov., isolated from marine sediment.</title>
        <authorList>
            <person name="Cao W.R."/>
        </authorList>
    </citation>
    <scope>NUCLEOTIDE SEQUENCE [LARGE SCALE GENOMIC DNA]</scope>
    <source>
        <strain evidence="17 18">1494</strain>
    </source>
</reference>
<dbReference type="UniPathway" id="UPA00276">
    <property type="reaction ID" value="UER00406"/>
</dbReference>
<feature type="domain" description="Riboflavin kinase" evidence="16">
    <location>
        <begin position="181"/>
        <end position="307"/>
    </location>
</feature>
<evidence type="ECO:0000259" key="16">
    <source>
        <dbReference type="SMART" id="SM00904"/>
    </source>
</evidence>
<evidence type="ECO:0000256" key="14">
    <source>
        <dbReference type="ARBA" id="ARBA00049494"/>
    </source>
</evidence>
<evidence type="ECO:0000256" key="1">
    <source>
        <dbReference type="ARBA" id="ARBA00002121"/>
    </source>
</evidence>
<dbReference type="PIRSF" id="PIRSF004491">
    <property type="entry name" value="FAD_Synth"/>
    <property type="match status" value="1"/>
</dbReference>
<evidence type="ECO:0000256" key="12">
    <source>
        <dbReference type="ARBA" id="ARBA00023268"/>
    </source>
</evidence>
<comment type="catalytic activity">
    <reaction evidence="13 15">
        <text>riboflavin + ATP = FMN + ADP + H(+)</text>
        <dbReference type="Rhea" id="RHEA:14357"/>
        <dbReference type="ChEBI" id="CHEBI:15378"/>
        <dbReference type="ChEBI" id="CHEBI:30616"/>
        <dbReference type="ChEBI" id="CHEBI:57986"/>
        <dbReference type="ChEBI" id="CHEBI:58210"/>
        <dbReference type="ChEBI" id="CHEBI:456216"/>
        <dbReference type="EC" id="2.7.1.26"/>
    </reaction>
</comment>
<sequence>MKIFDSLPADFNSKTVVTIGTFDGVHIGHKKIIERLVNTAKKSNLKSVVLTFFPHPRMVLQKDANIKLLNTIEERSNILDQLGLDVLVIKKFTKEFSRLTAEEFVSEILIKQLHAKKIIIGYDHHFGRNRSANIDDLKAFGKQYDFEVEEISAQDINDVSVSSTKIRNALVDGDIKTANKYLGNNFIITGKVVKGKGLGNTLGFPTANINIKESYKLIPKQGVYIVKTTINNQEVFGMMNIGLNPTIDSNNKQTIEIHLFNFNETIYRKTLTIELLDRIRDEQKFDSVETLKIQLQKDKETSLNFIEKYHAK</sequence>
<dbReference type="GO" id="GO:0006747">
    <property type="term" value="P:FAD biosynthetic process"/>
    <property type="evidence" value="ECO:0007669"/>
    <property type="project" value="UniProtKB-UniRule"/>
</dbReference>
<dbReference type="PANTHER" id="PTHR22749:SF6">
    <property type="entry name" value="RIBOFLAVIN KINASE"/>
    <property type="match status" value="1"/>
</dbReference>
<keyword evidence="11 15" id="KW-0067">ATP-binding</keyword>
<dbReference type="OrthoDB" id="9803667at2"/>
<dbReference type="SMART" id="SM00904">
    <property type="entry name" value="Flavokinase"/>
    <property type="match status" value="1"/>
</dbReference>
<comment type="function">
    <text evidence="1">Catalyzes the phosphorylation of riboflavin to FMN followed by the adenylation of FMN to FAD.</text>
</comment>
<comment type="similarity">
    <text evidence="15">Belongs to the ribF family.</text>
</comment>
<keyword evidence="8 15" id="KW-0547">Nucleotide-binding</keyword>
<evidence type="ECO:0000256" key="2">
    <source>
        <dbReference type="ARBA" id="ARBA00004726"/>
    </source>
</evidence>
<keyword evidence="5 15" id="KW-0288">FMN</keyword>
<dbReference type="GO" id="GO:0003919">
    <property type="term" value="F:FMN adenylyltransferase activity"/>
    <property type="evidence" value="ECO:0007669"/>
    <property type="project" value="UniProtKB-UniRule"/>
</dbReference>
<evidence type="ECO:0000256" key="6">
    <source>
        <dbReference type="ARBA" id="ARBA00022679"/>
    </source>
</evidence>
<evidence type="ECO:0000256" key="4">
    <source>
        <dbReference type="ARBA" id="ARBA00022630"/>
    </source>
</evidence>
<dbReference type="GO" id="GO:0009398">
    <property type="term" value="P:FMN biosynthetic process"/>
    <property type="evidence" value="ECO:0007669"/>
    <property type="project" value="UniProtKB-UniRule"/>
</dbReference>
<accession>A0A5D0G1G7</accession>
<name>A0A5D0G1G7_9FLAO</name>
<comment type="caution">
    <text evidence="17">The sequence shown here is derived from an EMBL/GenBank/DDBJ whole genome shotgun (WGS) entry which is preliminary data.</text>
</comment>
<evidence type="ECO:0000256" key="5">
    <source>
        <dbReference type="ARBA" id="ARBA00022643"/>
    </source>
</evidence>
<dbReference type="GO" id="GO:0009231">
    <property type="term" value="P:riboflavin biosynthetic process"/>
    <property type="evidence" value="ECO:0007669"/>
    <property type="project" value="InterPro"/>
</dbReference>
<dbReference type="RefSeq" id="WP_148457381.1">
    <property type="nucleotide sequence ID" value="NZ_VSFC01000062.1"/>
</dbReference>
<dbReference type="InterPro" id="IPR015865">
    <property type="entry name" value="Riboflavin_kinase_bac/euk"/>
</dbReference>
<dbReference type="Pfam" id="PF06574">
    <property type="entry name" value="FAD_syn"/>
    <property type="match status" value="1"/>
</dbReference>
<keyword evidence="12" id="KW-0511">Multifunctional enzyme</keyword>
<dbReference type="FunFam" id="3.40.50.620:FF:000021">
    <property type="entry name" value="Riboflavin biosynthesis protein"/>
    <property type="match status" value="1"/>
</dbReference>
<keyword evidence="6 15" id="KW-0808">Transferase</keyword>
<dbReference type="InterPro" id="IPR002606">
    <property type="entry name" value="Riboflavin_kinase_bac"/>
</dbReference>
<keyword evidence="10 15" id="KW-0274">FAD</keyword>
<evidence type="ECO:0000256" key="9">
    <source>
        <dbReference type="ARBA" id="ARBA00022777"/>
    </source>
</evidence>
<dbReference type="PANTHER" id="PTHR22749">
    <property type="entry name" value="RIBOFLAVIN KINASE/FMN ADENYLYLTRANSFERASE"/>
    <property type="match status" value="1"/>
</dbReference>
<keyword evidence="7 15" id="KW-0548">Nucleotidyltransferase</keyword>
<dbReference type="Gene3D" id="2.40.30.30">
    <property type="entry name" value="Riboflavin kinase-like"/>
    <property type="match status" value="1"/>
</dbReference>
<dbReference type="InterPro" id="IPR023468">
    <property type="entry name" value="Riboflavin_kinase"/>
</dbReference>
<gene>
    <name evidence="17" type="ORF">FVF61_13760</name>
</gene>
<comment type="catalytic activity">
    <reaction evidence="14 15">
        <text>FMN + ATP + H(+) = FAD + diphosphate</text>
        <dbReference type="Rhea" id="RHEA:17237"/>
        <dbReference type="ChEBI" id="CHEBI:15378"/>
        <dbReference type="ChEBI" id="CHEBI:30616"/>
        <dbReference type="ChEBI" id="CHEBI:33019"/>
        <dbReference type="ChEBI" id="CHEBI:57692"/>
        <dbReference type="ChEBI" id="CHEBI:58210"/>
        <dbReference type="EC" id="2.7.7.2"/>
    </reaction>
</comment>
<dbReference type="InterPro" id="IPR023465">
    <property type="entry name" value="Riboflavin_kinase_dom_sf"/>
</dbReference>
<dbReference type="NCBIfam" id="TIGR00083">
    <property type="entry name" value="ribF"/>
    <property type="match status" value="1"/>
</dbReference>
<organism evidence="17 18">
    <name type="scientific">Formosa maritima</name>
    <dbReference type="NCBI Taxonomy" id="2592046"/>
    <lineage>
        <taxon>Bacteria</taxon>
        <taxon>Pseudomonadati</taxon>
        <taxon>Bacteroidota</taxon>
        <taxon>Flavobacteriia</taxon>
        <taxon>Flavobacteriales</taxon>
        <taxon>Flavobacteriaceae</taxon>
        <taxon>Formosa</taxon>
    </lineage>
</organism>
<dbReference type="NCBIfam" id="NF004162">
    <property type="entry name" value="PRK05627.1-5"/>
    <property type="match status" value="1"/>
</dbReference>
<dbReference type="UniPathway" id="UPA00277">
    <property type="reaction ID" value="UER00407"/>
</dbReference>
<dbReference type="EC" id="2.7.1.26" evidence="15"/>
<dbReference type="InterPro" id="IPR015864">
    <property type="entry name" value="FAD_synthase"/>
</dbReference>
<evidence type="ECO:0000256" key="10">
    <source>
        <dbReference type="ARBA" id="ARBA00022827"/>
    </source>
</evidence>
<dbReference type="Gene3D" id="3.40.50.620">
    <property type="entry name" value="HUPs"/>
    <property type="match status" value="1"/>
</dbReference>
<dbReference type="Pfam" id="PF01687">
    <property type="entry name" value="Flavokinase"/>
    <property type="match status" value="1"/>
</dbReference>
<proteinExistence type="inferred from homology"/>
<evidence type="ECO:0000256" key="3">
    <source>
        <dbReference type="ARBA" id="ARBA00005201"/>
    </source>
</evidence>
<keyword evidence="9 15" id="KW-0418">Kinase</keyword>
<keyword evidence="18" id="KW-1185">Reference proteome</keyword>
<dbReference type="EMBL" id="VSFC01000062">
    <property type="protein sequence ID" value="TYA52400.1"/>
    <property type="molecule type" value="Genomic_DNA"/>
</dbReference>
<keyword evidence="4 15" id="KW-0285">Flavoprotein</keyword>
<evidence type="ECO:0000256" key="15">
    <source>
        <dbReference type="PIRNR" id="PIRNR004491"/>
    </source>
</evidence>
<comment type="pathway">
    <text evidence="2 15">Cofactor biosynthesis; FAD biosynthesis; FAD from FMN: step 1/1.</text>
</comment>
<dbReference type="GO" id="GO:0008531">
    <property type="term" value="F:riboflavin kinase activity"/>
    <property type="evidence" value="ECO:0007669"/>
    <property type="project" value="UniProtKB-UniRule"/>
</dbReference>
<dbReference type="NCBIfam" id="NF004160">
    <property type="entry name" value="PRK05627.1-3"/>
    <property type="match status" value="1"/>
</dbReference>
<protein>
    <recommendedName>
        <fullName evidence="15">Riboflavin biosynthesis protein</fullName>
    </recommendedName>
    <domain>
        <recommendedName>
            <fullName evidence="15">Riboflavin kinase</fullName>
            <ecNumber evidence="15">2.7.1.26</ecNumber>
        </recommendedName>
        <alternativeName>
            <fullName evidence="15">Flavokinase</fullName>
        </alternativeName>
    </domain>
    <domain>
        <recommendedName>
            <fullName evidence="15">FMN adenylyltransferase</fullName>
            <ecNumber evidence="15">2.7.7.2</ecNumber>
        </recommendedName>
        <alternativeName>
            <fullName evidence="15">FAD pyrophosphorylase</fullName>
        </alternativeName>
        <alternativeName>
            <fullName evidence="15">FAD synthase</fullName>
        </alternativeName>
    </domain>
</protein>
<dbReference type="Proteomes" id="UP000324550">
    <property type="component" value="Unassembled WGS sequence"/>
</dbReference>
<evidence type="ECO:0000313" key="17">
    <source>
        <dbReference type="EMBL" id="TYA52400.1"/>
    </source>
</evidence>
<evidence type="ECO:0000256" key="13">
    <source>
        <dbReference type="ARBA" id="ARBA00047880"/>
    </source>
</evidence>
<evidence type="ECO:0000256" key="8">
    <source>
        <dbReference type="ARBA" id="ARBA00022741"/>
    </source>
</evidence>
<comment type="pathway">
    <text evidence="3 15">Cofactor biosynthesis; FMN biosynthesis; FMN from riboflavin (ATP route): step 1/1.</text>
</comment>
<dbReference type="CDD" id="cd02064">
    <property type="entry name" value="FAD_synthetase_N"/>
    <property type="match status" value="1"/>
</dbReference>
<dbReference type="EC" id="2.7.7.2" evidence="15"/>
<evidence type="ECO:0000256" key="11">
    <source>
        <dbReference type="ARBA" id="ARBA00022840"/>
    </source>
</evidence>
<dbReference type="InterPro" id="IPR014729">
    <property type="entry name" value="Rossmann-like_a/b/a_fold"/>
</dbReference>
<dbReference type="SUPFAM" id="SSF52374">
    <property type="entry name" value="Nucleotidylyl transferase"/>
    <property type="match status" value="1"/>
</dbReference>
<evidence type="ECO:0000313" key="18">
    <source>
        <dbReference type="Proteomes" id="UP000324550"/>
    </source>
</evidence>